<dbReference type="PANTHER" id="PTHR48043">
    <property type="entry name" value="EG:EG0003.4 PROTEIN-RELATED"/>
    <property type="match status" value="1"/>
</dbReference>
<comment type="similarity">
    <text evidence="1 7 8">Belongs to the UDP-glycosyltransferase family.</text>
</comment>
<dbReference type="PROSITE" id="PS00375">
    <property type="entry name" value="UDPGT"/>
    <property type="match status" value="1"/>
</dbReference>
<gene>
    <name evidence="9" type="primary">egt</name>
</gene>
<evidence type="ECO:0000256" key="2">
    <source>
        <dbReference type="ARBA" id="ARBA00013904"/>
    </source>
</evidence>
<protein>
    <recommendedName>
        <fullName evidence="2 7">Ecdysteroid UDP-glucosyltransferase</fullName>
        <ecNumber evidence="7">2.4.1.-</ecNumber>
    </recommendedName>
</protein>
<comment type="function">
    <text evidence="6">Catalyzes the transfer of glucose from UDP-glucose to ecdysteroids which are insect molting hormones. Expression of egt interferes with normal insect development and block molting.</text>
</comment>
<evidence type="ECO:0000256" key="4">
    <source>
        <dbReference type="ARBA" id="ARBA00022679"/>
    </source>
</evidence>
<keyword evidence="4 7" id="KW-0808">Transferase</keyword>
<proteinExistence type="inferred from homology"/>
<dbReference type="FunFam" id="3.40.50.2000:FF:000050">
    <property type="entry name" value="UDP-glucuronosyltransferase"/>
    <property type="match status" value="1"/>
</dbReference>
<keyword evidence="5" id="KW-0732">Signal</keyword>
<dbReference type="InterPro" id="IPR016224">
    <property type="entry name" value="Ecdysteroid_UDP-Glc_Trfase"/>
</dbReference>
<dbReference type="EC" id="2.4.1.-" evidence="7"/>
<dbReference type="InterPro" id="IPR035595">
    <property type="entry name" value="UDP_glycos_trans_CS"/>
</dbReference>
<evidence type="ECO:0000256" key="1">
    <source>
        <dbReference type="ARBA" id="ARBA00009995"/>
    </source>
</evidence>
<accession>B5UH97</accession>
<dbReference type="PIRSF" id="PIRSF000476">
    <property type="entry name" value="Ecdystd_UDP_glucosyltfrase"/>
    <property type="match status" value="1"/>
</dbReference>
<dbReference type="PANTHER" id="PTHR48043:SF159">
    <property type="entry name" value="EG:EG0003.4 PROTEIN-RELATED"/>
    <property type="match status" value="1"/>
</dbReference>
<dbReference type="Gene3D" id="3.40.50.2000">
    <property type="entry name" value="Glycogen Phosphorylase B"/>
    <property type="match status" value="1"/>
</dbReference>
<dbReference type="InterPro" id="IPR002213">
    <property type="entry name" value="UDP_glucos_trans"/>
</dbReference>
<evidence type="ECO:0000256" key="7">
    <source>
        <dbReference type="PIRNR" id="PIRNR000476"/>
    </source>
</evidence>
<dbReference type="CAZy" id="GT1">
    <property type="family name" value="Glycosyltransferase Family 1"/>
</dbReference>
<dbReference type="EMBL" id="AB465486">
    <property type="protein sequence ID" value="BAG75096.1"/>
    <property type="molecule type" value="Genomic_DNA"/>
</dbReference>
<evidence type="ECO:0000256" key="8">
    <source>
        <dbReference type="RuleBase" id="RU003718"/>
    </source>
</evidence>
<dbReference type="InterPro" id="IPR050271">
    <property type="entry name" value="UDP-glycosyltransferase"/>
</dbReference>
<dbReference type="CDD" id="cd03784">
    <property type="entry name" value="GT1_Gtf-like"/>
    <property type="match status" value="1"/>
</dbReference>
<keyword evidence="3 7" id="KW-0328">Glycosyltransferase</keyword>
<sequence>MFYFNMKITLKDIVLIISAIFLFILKTESAKILAVFPTPAYSHQSVFRVYIRALAERGHEIYVIKPSTRVSYTDPLADFELRGNITEIDATLSEDYFKRLVKESSVFRKRGLISDSNTVTAHNYLGLVRMISDQFDLPKVKQFIGRRDEYQFDLLVTEAYMDYPLVFSHLFNNLPVIQISSGYAVAENFETMGAVSRHPVYYPNMWRDKFRDLNVWETINEIYMEIRLQNEFSKLADEQDKMLKDQFGRNTPSVHQLRNRVEMLFVNTHAVFDNNRPVPPSVQYLGGLHLVEQKEPSYQFQNSHRFHLGGMVKEFLDNSTRGAIYVSFGSGIVTSDMDMEFLDMFLEVFAKLPYDVLWKYDGIVPISKLPLNVLTQAWFDQYQVLKHPNVKAFVTQGGVQSTDEAIEALVPMIGLPMMGDQAFNTNKYVELGIGRALNTNTVNTEQLIDAITDVAEDPHYRKHLLQLRNMIRHQMISPLQKAIWYTEHVINNKGRTWLKTKAANVSYSDYVMVYIFVPFVTISVMNHLRQLLRINLF</sequence>
<organism evidence="9">
    <name type="scientific">Autographa nigrisigna nucleopolyhedrovirus</name>
    <dbReference type="NCBI Taxonomy" id="568578"/>
    <lineage>
        <taxon>Viruses</taxon>
        <taxon>Viruses incertae sedis</taxon>
        <taxon>Naldaviricetes</taxon>
        <taxon>Lefavirales</taxon>
        <taxon>Baculoviridae</taxon>
        <taxon>Alphabaculovirus</taxon>
    </lineage>
</organism>
<reference evidence="9" key="1">
    <citation type="submission" date="2008-10" db="EMBL/GenBank/DDBJ databases">
        <title>Characterization of two nucleopolyhedroviruses isolated from Autographa nigrisigna (Lepidoptera: Noctuidae) in Japan.</title>
        <authorList>
            <person name="Mukawa S."/>
            <person name="Goto C."/>
        </authorList>
    </citation>
    <scope>NUCLEOTIDE SEQUENCE</scope>
    <source>
        <strain evidence="9">Mz-A</strain>
    </source>
</reference>
<evidence type="ECO:0000313" key="9">
    <source>
        <dbReference type="EMBL" id="BAG75096.1"/>
    </source>
</evidence>
<dbReference type="SUPFAM" id="SSF53756">
    <property type="entry name" value="UDP-Glycosyltransferase/glycogen phosphorylase"/>
    <property type="match status" value="1"/>
</dbReference>
<evidence type="ECO:0000256" key="6">
    <source>
        <dbReference type="ARBA" id="ARBA00057965"/>
    </source>
</evidence>
<dbReference type="Pfam" id="PF00201">
    <property type="entry name" value="UDPGT"/>
    <property type="match status" value="1"/>
</dbReference>
<evidence type="ECO:0000256" key="3">
    <source>
        <dbReference type="ARBA" id="ARBA00022676"/>
    </source>
</evidence>
<dbReference type="GO" id="GO:0008194">
    <property type="term" value="F:UDP-glycosyltransferase activity"/>
    <property type="evidence" value="ECO:0007669"/>
    <property type="project" value="InterPro"/>
</dbReference>
<evidence type="ECO:0000256" key="5">
    <source>
        <dbReference type="ARBA" id="ARBA00022729"/>
    </source>
</evidence>
<name>B5UH97_9ABAC</name>